<dbReference type="AlphaFoldDB" id="A0AAN9VJ32"/>
<organism evidence="2 3">
    <name type="scientific">Gryllus longicercus</name>
    <dbReference type="NCBI Taxonomy" id="2509291"/>
    <lineage>
        <taxon>Eukaryota</taxon>
        <taxon>Metazoa</taxon>
        <taxon>Ecdysozoa</taxon>
        <taxon>Arthropoda</taxon>
        <taxon>Hexapoda</taxon>
        <taxon>Insecta</taxon>
        <taxon>Pterygota</taxon>
        <taxon>Neoptera</taxon>
        <taxon>Polyneoptera</taxon>
        <taxon>Orthoptera</taxon>
        <taxon>Ensifera</taxon>
        <taxon>Gryllidea</taxon>
        <taxon>Grylloidea</taxon>
        <taxon>Gryllidae</taxon>
        <taxon>Gryllinae</taxon>
        <taxon>Gryllus</taxon>
    </lineage>
</organism>
<proteinExistence type="predicted"/>
<accession>A0AAN9VJ32</accession>
<evidence type="ECO:0000313" key="2">
    <source>
        <dbReference type="EMBL" id="KAK7791322.1"/>
    </source>
</evidence>
<sequence length="515" mass="57002">MEDPENLGECIVKVENEVKQEPGSDSLDSSGLNDITSQTQVIVGNIKREEASDEEELERPAQVTVEDYKEEVQEGFYTNILPTVSSAQTSVSLSRAQASVQLQWKDQSQLPAHISSPEPQQWVDEKGGVLTIAAPNVGAQWIAADAQNFTDRDGNLVKDAGNVQYVLMTSADQFYLVESGDSNAICASDGSIKNIVAGDKNIQMISIVPNQNLANSGVVIGNIVGEQDVVQVATKEGDNMVTPAGSSSKRSSDSVPVLTTIASEDLELKQTEISRKKKKVEKRNAGTTDHESGVKKPCDLNSCPLRCTAVFDEDERNEIFRAFQSLSPEDQKKFVMQCCSRKIYLKDVKGYDGSSKTTSHFKYDFQMRSAKGVPVQVCKVFFASTLGFTDFYFSCYLSDLFKNPNTSKLCQSSGSSQCSCSGSSARQRGKATGKWAANCKVHSDVYSHVNRDLFHRHIESFLRTLCIPQGEHMRTINYLPKEVSIQMMHEDFVLKHPEINCSYELYKNFVVLFTS</sequence>
<name>A0AAN9VJ32_9ORTH</name>
<evidence type="ECO:0000313" key="3">
    <source>
        <dbReference type="Proteomes" id="UP001378592"/>
    </source>
</evidence>
<keyword evidence="3" id="KW-1185">Reference proteome</keyword>
<evidence type="ECO:0000256" key="1">
    <source>
        <dbReference type="SAM" id="MobiDB-lite"/>
    </source>
</evidence>
<feature type="region of interest" description="Disordered" evidence="1">
    <location>
        <begin position="16"/>
        <end position="35"/>
    </location>
</feature>
<protein>
    <submittedName>
        <fullName evidence="2">Uncharacterized protein</fullName>
    </submittedName>
</protein>
<dbReference type="Proteomes" id="UP001378592">
    <property type="component" value="Unassembled WGS sequence"/>
</dbReference>
<reference evidence="2 3" key="1">
    <citation type="submission" date="2024-03" db="EMBL/GenBank/DDBJ databases">
        <title>The genome assembly and annotation of the cricket Gryllus longicercus Weissman &amp; Gray.</title>
        <authorList>
            <person name="Szrajer S."/>
            <person name="Gray D."/>
            <person name="Ylla G."/>
        </authorList>
    </citation>
    <scope>NUCLEOTIDE SEQUENCE [LARGE SCALE GENOMIC DNA]</scope>
    <source>
        <strain evidence="2">DAG 2021-001</strain>
        <tissue evidence="2">Whole body minus gut</tissue>
    </source>
</reference>
<comment type="caution">
    <text evidence="2">The sequence shown here is derived from an EMBL/GenBank/DDBJ whole genome shotgun (WGS) entry which is preliminary data.</text>
</comment>
<gene>
    <name evidence="2" type="ORF">R5R35_011710</name>
</gene>
<dbReference type="EMBL" id="JAZDUA010000543">
    <property type="protein sequence ID" value="KAK7791322.1"/>
    <property type="molecule type" value="Genomic_DNA"/>
</dbReference>
<feature type="compositionally biased region" description="Low complexity" evidence="1">
    <location>
        <begin position="23"/>
        <end position="32"/>
    </location>
</feature>